<organism evidence="2 3">
    <name type="scientific">Culex pipiens pipiens</name>
    <name type="common">Northern house mosquito</name>
    <dbReference type="NCBI Taxonomy" id="38569"/>
    <lineage>
        <taxon>Eukaryota</taxon>
        <taxon>Metazoa</taxon>
        <taxon>Ecdysozoa</taxon>
        <taxon>Arthropoda</taxon>
        <taxon>Hexapoda</taxon>
        <taxon>Insecta</taxon>
        <taxon>Pterygota</taxon>
        <taxon>Neoptera</taxon>
        <taxon>Endopterygota</taxon>
        <taxon>Diptera</taxon>
        <taxon>Nematocera</taxon>
        <taxon>Culicoidea</taxon>
        <taxon>Culicidae</taxon>
        <taxon>Culicinae</taxon>
        <taxon>Culicini</taxon>
        <taxon>Culex</taxon>
        <taxon>Culex</taxon>
    </lineage>
</organism>
<evidence type="ECO:0000313" key="3">
    <source>
        <dbReference type="Proteomes" id="UP001562425"/>
    </source>
</evidence>
<evidence type="ECO:0000259" key="1">
    <source>
        <dbReference type="Pfam" id="PF25328"/>
    </source>
</evidence>
<feature type="non-terminal residue" evidence="2">
    <location>
        <position position="26"/>
    </location>
</feature>
<sequence>MQFFIRLEHIRKCFTQKGGVFILEEY</sequence>
<dbReference type="EMBL" id="JBEHCU010004099">
    <property type="protein sequence ID" value="KAL1401798.1"/>
    <property type="molecule type" value="Genomic_DNA"/>
</dbReference>
<evidence type="ECO:0000313" key="2">
    <source>
        <dbReference type="EMBL" id="KAL1401798.1"/>
    </source>
</evidence>
<name>A0ABD1DQB8_CULPP</name>
<proteinExistence type="predicted"/>
<comment type="caution">
    <text evidence="2">The sequence shown here is derived from an EMBL/GenBank/DDBJ whole genome shotgun (WGS) entry which is preliminary data.</text>
</comment>
<dbReference type="AlphaFoldDB" id="A0ABD1DQB8"/>
<protein>
    <recommendedName>
        <fullName evidence="1">MAP kinase-activating death domain-containing protein</fullName>
    </recommendedName>
</protein>
<dbReference type="InterPro" id="IPR057469">
    <property type="entry name" value="PH_MADD"/>
</dbReference>
<dbReference type="Pfam" id="PF25328">
    <property type="entry name" value="PH_MADD"/>
    <property type="match status" value="1"/>
</dbReference>
<gene>
    <name evidence="2" type="ORF">pipiens_019968</name>
</gene>
<reference evidence="2 3" key="1">
    <citation type="submission" date="2024-05" db="EMBL/GenBank/DDBJ databases">
        <title>Culex pipiens pipiens assembly and annotation.</title>
        <authorList>
            <person name="Alout H."/>
            <person name="Durand T."/>
        </authorList>
    </citation>
    <scope>NUCLEOTIDE SEQUENCE [LARGE SCALE GENOMIC DNA]</scope>
    <source>
        <strain evidence="2">HA-2024</strain>
        <tissue evidence="2">Whole body</tissue>
    </source>
</reference>
<feature type="domain" description="MAP kinase-activating death" evidence="1">
    <location>
        <begin position="2"/>
        <end position="26"/>
    </location>
</feature>
<keyword evidence="3" id="KW-1185">Reference proteome</keyword>
<accession>A0ABD1DQB8</accession>
<dbReference type="Proteomes" id="UP001562425">
    <property type="component" value="Unassembled WGS sequence"/>
</dbReference>